<dbReference type="Proteomes" id="UP000789570">
    <property type="component" value="Unassembled WGS sequence"/>
</dbReference>
<evidence type="ECO:0000313" key="1">
    <source>
        <dbReference type="EMBL" id="CAG8718554.1"/>
    </source>
</evidence>
<keyword evidence="2" id="KW-1185">Reference proteome</keyword>
<comment type="caution">
    <text evidence="1">The sequence shown here is derived from an EMBL/GenBank/DDBJ whole genome shotgun (WGS) entry which is preliminary data.</text>
</comment>
<gene>
    <name evidence="1" type="ORF">FCALED_LOCUS14278</name>
</gene>
<evidence type="ECO:0000313" key="2">
    <source>
        <dbReference type="Proteomes" id="UP000789570"/>
    </source>
</evidence>
<accession>A0A9N9NAZ9</accession>
<dbReference type="EMBL" id="CAJVPQ010009862">
    <property type="protein sequence ID" value="CAG8718554.1"/>
    <property type="molecule type" value="Genomic_DNA"/>
</dbReference>
<dbReference type="OrthoDB" id="5783963at2759"/>
<protein>
    <submittedName>
        <fullName evidence="1">16651_t:CDS:1</fullName>
    </submittedName>
</protein>
<reference evidence="1" key="1">
    <citation type="submission" date="2021-06" db="EMBL/GenBank/DDBJ databases">
        <authorList>
            <person name="Kallberg Y."/>
            <person name="Tangrot J."/>
            <person name="Rosling A."/>
        </authorList>
    </citation>
    <scope>NUCLEOTIDE SEQUENCE</scope>
    <source>
        <strain evidence="1">UK204</strain>
    </source>
</reference>
<dbReference type="AlphaFoldDB" id="A0A9N9NAZ9"/>
<organism evidence="1 2">
    <name type="scientific">Funneliformis caledonium</name>
    <dbReference type="NCBI Taxonomy" id="1117310"/>
    <lineage>
        <taxon>Eukaryota</taxon>
        <taxon>Fungi</taxon>
        <taxon>Fungi incertae sedis</taxon>
        <taxon>Mucoromycota</taxon>
        <taxon>Glomeromycotina</taxon>
        <taxon>Glomeromycetes</taxon>
        <taxon>Glomerales</taxon>
        <taxon>Glomeraceae</taxon>
        <taxon>Funneliformis</taxon>
    </lineage>
</organism>
<sequence>STWHEDMIDELYASLLGKKYEEGSELSENEIRSETEQKGENNIIEASLNGLRIFG</sequence>
<proteinExistence type="predicted"/>
<feature type="non-terminal residue" evidence="1">
    <location>
        <position position="1"/>
    </location>
</feature>
<name>A0A9N9NAZ9_9GLOM</name>